<proteinExistence type="predicted"/>
<protein>
    <submittedName>
        <fullName evidence="2">Uncharacterized protein</fullName>
    </submittedName>
</protein>
<sequence>MTATRLPHRNRTTTATASQLSTAGNATGQMQPLFYSFAMDPEVKESVEDTSKPEDEVHVHMHVLKGKSGLLLQTLLSQAGTKLDILAGGLFFKFEKIPESKHLLKQHQRLISQKKAHVTLHLSVPINALASGLLSNLSPGNVHLWEPVNAMSHAPIYFVKLRILPNSLEP</sequence>
<name>A0A1Y2GRN4_9FUNG</name>
<evidence type="ECO:0000313" key="2">
    <source>
        <dbReference type="EMBL" id="ORZ18403.1"/>
    </source>
</evidence>
<organism evidence="2 3">
    <name type="scientific">Lobosporangium transversale</name>
    <dbReference type="NCBI Taxonomy" id="64571"/>
    <lineage>
        <taxon>Eukaryota</taxon>
        <taxon>Fungi</taxon>
        <taxon>Fungi incertae sedis</taxon>
        <taxon>Mucoromycota</taxon>
        <taxon>Mortierellomycotina</taxon>
        <taxon>Mortierellomycetes</taxon>
        <taxon>Mortierellales</taxon>
        <taxon>Mortierellaceae</taxon>
        <taxon>Lobosporangium</taxon>
    </lineage>
</organism>
<feature type="compositionally biased region" description="Basic residues" evidence="1">
    <location>
        <begin position="1"/>
        <end position="11"/>
    </location>
</feature>
<dbReference type="EMBL" id="MCFF01000015">
    <property type="protein sequence ID" value="ORZ18403.1"/>
    <property type="molecule type" value="Genomic_DNA"/>
</dbReference>
<accession>A0A1Y2GRN4</accession>
<evidence type="ECO:0000313" key="3">
    <source>
        <dbReference type="Proteomes" id="UP000193648"/>
    </source>
</evidence>
<dbReference type="Proteomes" id="UP000193648">
    <property type="component" value="Unassembled WGS sequence"/>
</dbReference>
<gene>
    <name evidence="2" type="ORF">BCR41DRAFT_370194</name>
</gene>
<dbReference type="GeneID" id="33568356"/>
<dbReference type="AlphaFoldDB" id="A0A1Y2GRN4"/>
<keyword evidence="3" id="KW-1185">Reference proteome</keyword>
<dbReference type="InParanoid" id="A0A1Y2GRN4"/>
<reference evidence="2 3" key="1">
    <citation type="submission" date="2016-07" db="EMBL/GenBank/DDBJ databases">
        <title>Pervasive Adenine N6-methylation of Active Genes in Fungi.</title>
        <authorList>
            <consortium name="DOE Joint Genome Institute"/>
            <person name="Mondo S.J."/>
            <person name="Dannebaum R.O."/>
            <person name="Kuo R.C."/>
            <person name="Labutti K."/>
            <person name="Haridas S."/>
            <person name="Kuo A."/>
            <person name="Salamov A."/>
            <person name="Ahrendt S.R."/>
            <person name="Lipzen A."/>
            <person name="Sullivan W."/>
            <person name="Andreopoulos W.B."/>
            <person name="Clum A."/>
            <person name="Lindquist E."/>
            <person name="Daum C."/>
            <person name="Ramamoorthy G.K."/>
            <person name="Gryganskyi A."/>
            <person name="Culley D."/>
            <person name="Magnuson J.K."/>
            <person name="James T.Y."/>
            <person name="O'Malley M.A."/>
            <person name="Stajich J.E."/>
            <person name="Spatafora J.W."/>
            <person name="Visel A."/>
            <person name="Grigoriev I.V."/>
        </authorList>
    </citation>
    <scope>NUCLEOTIDE SEQUENCE [LARGE SCALE GENOMIC DNA]</scope>
    <source>
        <strain evidence="2 3">NRRL 3116</strain>
    </source>
</reference>
<feature type="compositionally biased region" description="Low complexity" evidence="1">
    <location>
        <begin position="12"/>
        <end position="23"/>
    </location>
</feature>
<evidence type="ECO:0000256" key="1">
    <source>
        <dbReference type="SAM" id="MobiDB-lite"/>
    </source>
</evidence>
<dbReference type="RefSeq" id="XP_021882198.1">
    <property type="nucleotide sequence ID" value="XM_022026513.1"/>
</dbReference>
<comment type="caution">
    <text evidence="2">The sequence shown here is derived from an EMBL/GenBank/DDBJ whole genome shotgun (WGS) entry which is preliminary data.</text>
</comment>
<feature type="region of interest" description="Disordered" evidence="1">
    <location>
        <begin position="1"/>
        <end position="23"/>
    </location>
</feature>